<keyword evidence="2" id="KW-0472">Membrane</keyword>
<protein>
    <recommendedName>
        <fullName evidence="7">Chromosome partition protein Smc</fullName>
    </recommendedName>
</protein>
<keyword evidence="2" id="KW-0812">Transmembrane</keyword>
<evidence type="ECO:0000313" key="4">
    <source>
        <dbReference type="EMBL" id="PWL08357.1"/>
    </source>
</evidence>
<gene>
    <name evidence="3" type="ORF">ASJ82_03500</name>
    <name evidence="4" type="ORF">MSCUN_07930</name>
</gene>
<dbReference type="RefSeq" id="WP_095607920.1">
    <property type="nucleotide sequence ID" value="NZ_LMVN01000001.1"/>
</dbReference>
<feature type="coiled-coil region" evidence="1">
    <location>
        <begin position="109"/>
        <end position="154"/>
    </location>
</feature>
<organism evidence="3 5">
    <name type="scientific">Methanosphaera cuniculi</name>
    <dbReference type="NCBI Taxonomy" id="1077256"/>
    <lineage>
        <taxon>Archaea</taxon>
        <taxon>Methanobacteriati</taxon>
        <taxon>Methanobacteriota</taxon>
        <taxon>Methanomada group</taxon>
        <taxon>Methanobacteria</taxon>
        <taxon>Methanobacteriales</taxon>
        <taxon>Methanobacteriaceae</taxon>
        <taxon>Methanosphaera</taxon>
    </lineage>
</organism>
<evidence type="ECO:0000256" key="2">
    <source>
        <dbReference type="SAM" id="Phobius"/>
    </source>
</evidence>
<dbReference type="EMBL" id="LWMS01000020">
    <property type="protein sequence ID" value="PWL08357.1"/>
    <property type="molecule type" value="Genomic_DNA"/>
</dbReference>
<evidence type="ECO:0000313" key="5">
    <source>
        <dbReference type="Proteomes" id="UP000217528"/>
    </source>
</evidence>
<evidence type="ECO:0008006" key="7">
    <source>
        <dbReference type="Google" id="ProtNLM"/>
    </source>
</evidence>
<reference evidence="3 5" key="2">
    <citation type="journal article" date="2017" name="BMC Genomics">
        <title>Genomic analysis of methanogenic archaea reveals a shift towards energy conservation.</title>
        <authorList>
            <person name="Gilmore S.P."/>
            <person name="Henske J.K."/>
            <person name="Sexton J.A."/>
            <person name="Solomon K.V."/>
            <person name="Seppala S."/>
            <person name="Yoo J.I."/>
            <person name="Huyett L.M."/>
            <person name="Pressman A."/>
            <person name="Cogan J.Z."/>
            <person name="Kivenson V."/>
            <person name="Peng X."/>
            <person name="Tan Y."/>
            <person name="Valentine D.L."/>
            <person name="O'Malley M.A."/>
        </authorList>
    </citation>
    <scope>NUCLEOTIDE SEQUENCE [LARGE SCALE GENOMIC DNA]</scope>
    <source>
        <strain evidence="3 5">1R-7</strain>
    </source>
</reference>
<evidence type="ECO:0000313" key="3">
    <source>
        <dbReference type="EMBL" id="PAV08267.1"/>
    </source>
</evidence>
<dbReference type="EMBL" id="LMVN01000001">
    <property type="protein sequence ID" value="PAV08267.1"/>
    <property type="molecule type" value="Genomic_DNA"/>
</dbReference>
<keyword evidence="1" id="KW-0175">Coiled coil</keyword>
<evidence type="ECO:0000313" key="6">
    <source>
        <dbReference type="Proteomes" id="UP000246004"/>
    </source>
</evidence>
<reference evidence="4 6" key="1">
    <citation type="submission" date="2016-04" db="EMBL/GenBank/DDBJ databases">
        <title>Genome sequence of Methanosphaera cuniculi DSM 4103.</title>
        <authorList>
            <person name="Poehlein A."/>
            <person name="Seedorf H."/>
            <person name="Daniel R."/>
        </authorList>
    </citation>
    <scope>NUCLEOTIDE SEQUENCE [LARGE SCALE GENOMIC DNA]</scope>
    <source>
        <strain evidence="4 6">DSM 4103</strain>
    </source>
</reference>
<dbReference type="Proteomes" id="UP000246004">
    <property type="component" value="Unassembled WGS sequence"/>
</dbReference>
<dbReference type="AlphaFoldDB" id="A0A2A2HFT9"/>
<proteinExistence type="predicted"/>
<feature type="transmembrane region" description="Helical" evidence="2">
    <location>
        <begin position="6"/>
        <end position="24"/>
    </location>
</feature>
<accession>A0A2A2HFT9</accession>
<dbReference type="OrthoDB" id="76759at2157"/>
<dbReference type="Proteomes" id="UP000217528">
    <property type="component" value="Unassembled WGS sequence"/>
</dbReference>
<keyword evidence="2" id="KW-1133">Transmembrane helix</keyword>
<sequence>MDSATTLAIIILIIALIILIYYYLQSINHPVYQNINKQASDLSSRIAKEEYVANFSNRVNDLTHKDKDQEDDKDHVSKTDIISKKIDQFINEQSEQVINDWNLVTHKDLDDVIDKFNLLEDDLDDYKKSNDSRVKTLEEKVETINQNLKDVKIEELLDDYKVDEEIKTIKNESSKNSINKTDDETTTSE</sequence>
<evidence type="ECO:0000256" key="1">
    <source>
        <dbReference type="SAM" id="Coils"/>
    </source>
</evidence>
<keyword evidence="5" id="KW-1185">Reference proteome</keyword>
<comment type="caution">
    <text evidence="3">The sequence shown here is derived from an EMBL/GenBank/DDBJ whole genome shotgun (WGS) entry which is preliminary data.</text>
</comment>
<name>A0A2A2HFT9_9EURY</name>